<name>A0A5C6W0I4_9BACI</name>
<dbReference type="RefSeq" id="WP_146949941.1">
    <property type="nucleotide sequence ID" value="NZ_VOQF01000012.1"/>
</dbReference>
<gene>
    <name evidence="8" type="primary">ugpC</name>
    <name evidence="8" type="ORF">FS935_17520</name>
</gene>
<reference evidence="8 9" key="1">
    <citation type="journal article" date="2005" name="Int. J. Syst. Evol. Microbiol.">
        <title>Bacillus litoralis sp. nov., isolated from a tidal flat of the Yellow Sea in Korea.</title>
        <authorList>
            <person name="Yoon J.H."/>
            <person name="Oh T.K."/>
        </authorList>
    </citation>
    <scope>NUCLEOTIDE SEQUENCE [LARGE SCALE GENOMIC DNA]</scope>
    <source>
        <strain evidence="8 9">SW-211</strain>
    </source>
</reference>
<dbReference type="Gene3D" id="2.40.50.140">
    <property type="entry name" value="Nucleic acid-binding proteins"/>
    <property type="match status" value="1"/>
</dbReference>
<dbReference type="GO" id="GO:0005524">
    <property type="term" value="F:ATP binding"/>
    <property type="evidence" value="ECO:0007669"/>
    <property type="project" value="UniProtKB-KW"/>
</dbReference>
<dbReference type="Pfam" id="PF17912">
    <property type="entry name" value="OB_MalK"/>
    <property type="match status" value="1"/>
</dbReference>
<dbReference type="InterPro" id="IPR003593">
    <property type="entry name" value="AAA+_ATPase"/>
</dbReference>
<keyword evidence="3" id="KW-0547">Nucleotide-binding</keyword>
<dbReference type="Pfam" id="PF00005">
    <property type="entry name" value="ABC_tran"/>
    <property type="match status" value="1"/>
</dbReference>
<keyword evidence="9" id="KW-1185">Reference proteome</keyword>
<keyword evidence="4 8" id="KW-0067">ATP-binding</keyword>
<dbReference type="Gene3D" id="2.40.50.100">
    <property type="match status" value="1"/>
</dbReference>
<dbReference type="InterPro" id="IPR047641">
    <property type="entry name" value="ABC_transpr_MalK/UgpC-like"/>
</dbReference>
<dbReference type="InterPro" id="IPR003439">
    <property type="entry name" value="ABC_transporter-like_ATP-bd"/>
</dbReference>
<evidence type="ECO:0000313" key="8">
    <source>
        <dbReference type="EMBL" id="TXC89275.1"/>
    </source>
</evidence>
<dbReference type="AlphaFoldDB" id="A0A5C6W0I4"/>
<dbReference type="Gene3D" id="3.40.50.300">
    <property type="entry name" value="P-loop containing nucleotide triphosphate hydrolases"/>
    <property type="match status" value="1"/>
</dbReference>
<dbReference type="SMART" id="SM00382">
    <property type="entry name" value="AAA"/>
    <property type="match status" value="1"/>
</dbReference>
<evidence type="ECO:0000256" key="4">
    <source>
        <dbReference type="ARBA" id="ARBA00022840"/>
    </source>
</evidence>
<keyword evidence="2" id="KW-1003">Cell membrane</keyword>
<dbReference type="InterPro" id="IPR015855">
    <property type="entry name" value="ABC_transpr_MalK-like"/>
</dbReference>
<dbReference type="GO" id="GO:0055052">
    <property type="term" value="C:ATP-binding cassette (ABC) transporter complex, substrate-binding subunit-containing"/>
    <property type="evidence" value="ECO:0007669"/>
    <property type="project" value="TreeGrafter"/>
</dbReference>
<evidence type="ECO:0000256" key="5">
    <source>
        <dbReference type="ARBA" id="ARBA00022967"/>
    </source>
</evidence>
<dbReference type="GO" id="GO:0008643">
    <property type="term" value="P:carbohydrate transport"/>
    <property type="evidence" value="ECO:0007669"/>
    <property type="project" value="InterPro"/>
</dbReference>
<dbReference type="InterPro" id="IPR008995">
    <property type="entry name" value="Mo/tungstate-bd_C_term_dom"/>
</dbReference>
<evidence type="ECO:0000256" key="2">
    <source>
        <dbReference type="ARBA" id="ARBA00022475"/>
    </source>
</evidence>
<dbReference type="PROSITE" id="PS50893">
    <property type="entry name" value="ABC_TRANSPORTER_2"/>
    <property type="match status" value="1"/>
</dbReference>
<dbReference type="InterPro" id="IPR040582">
    <property type="entry name" value="OB_MalK-like"/>
</dbReference>
<accession>A0A5C6W0I4</accession>
<keyword evidence="5" id="KW-1278">Translocase</keyword>
<dbReference type="CDD" id="cd03301">
    <property type="entry name" value="ABC_MalK_N"/>
    <property type="match status" value="1"/>
</dbReference>
<organism evidence="8 9">
    <name type="scientific">Metabacillus litoralis</name>
    <dbReference type="NCBI Taxonomy" id="152268"/>
    <lineage>
        <taxon>Bacteria</taxon>
        <taxon>Bacillati</taxon>
        <taxon>Bacillota</taxon>
        <taxon>Bacilli</taxon>
        <taxon>Bacillales</taxon>
        <taxon>Bacillaceae</taxon>
        <taxon>Metabacillus</taxon>
    </lineage>
</organism>
<dbReference type="OrthoDB" id="9802264at2"/>
<keyword evidence="1" id="KW-0813">Transport</keyword>
<evidence type="ECO:0000256" key="6">
    <source>
        <dbReference type="ARBA" id="ARBA00023136"/>
    </source>
</evidence>
<evidence type="ECO:0000256" key="1">
    <source>
        <dbReference type="ARBA" id="ARBA00022448"/>
    </source>
</evidence>
<sequence length="377" mass="42199">MKKVELKNVSKSYDGQTNVIKGIDVSIEPGEFFVLVGPSGCGKSTMLRMIAGLEEISSGDLYIGDLLSTKRSPSQRDLSMVFQNYALYPHLNVEQNITFGLHTKKVTKAEQKKRCLETASMLGLSELLNRKPRQLSGGQRQRVALARAIVTQSPICLMDEPLSNLDAKLRAKMRSEIRQIQRKLGITMIYVTHDQTEAMTMADRMMILHNGDVQQIGHPLDIYNNPANTFVASFIGAPPMNLLNGQIGDHALILGDNRSISISKKMMDELPMKPMNTANLTIGIRPESVQLAKEGKMSFFADAINVEVLGTETLVTFEVGSKQWIAKWNGQWNIDIGERMPLYIKEDDLLLFDADSGDCIWHKEKVEDKRTLKEAML</sequence>
<dbReference type="SUPFAM" id="SSF50331">
    <property type="entry name" value="MOP-like"/>
    <property type="match status" value="1"/>
</dbReference>
<protein>
    <submittedName>
        <fullName evidence="8">sn-glycerol-3-phosphate ABC transporter ATP-binding protein UgpC</fullName>
    </submittedName>
</protein>
<keyword evidence="6" id="KW-0472">Membrane</keyword>
<dbReference type="NCBIfam" id="NF008653">
    <property type="entry name" value="PRK11650.1"/>
    <property type="match status" value="1"/>
</dbReference>
<dbReference type="EMBL" id="VOQF01000012">
    <property type="protein sequence ID" value="TXC89275.1"/>
    <property type="molecule type" value="Genomic_DNA"/>
</dbReference>
<dbReference type="PANTHER" id="PTHR43875">
    <property type="entry name" value="MALTODEXTRIN IMPORT ATP-BINDING PROTEIN MSMX"/>
    <property type="match status" value="1"/>
</dbReference>
<dbReference type="FunFam" id="3.40.50.300:FF:000042">
    <property type="entry name" value="Maltose/maltodextrin ABC transporter, ATP-binding protein"/>
    <property type="match status" value="1"/>
</dbReference>
<dbReference type="GO" id="GO:0016887">
    <property type="term" value="F:ATP hydrolysis activity"/>
    <property type="evidence" value="ECO:0007669"/>
    <property type="project" value="InterPro"/>
</dbReference>
<evidence type="ECO:0000259" key="7">
    <source>
        <dbReference type="PROSITE" id="PS50893"/>
    </source>
</evidence>
<dbReference type="InterPro" id="IPR012340">
    <property type="entry name" value="NA-bd_OB-fold"/>
</dbReference>
<evidence type="ECO:0000256" key="3">
    <source>
        <dbReference type="ARBA" id="ARBA00022741"/>
    </source>
</evidence>
<comment type="caution">
    <text evidence="8">The sequence shown here is derived from an EMBL/GenBank/DDBJ whole genome shotgun (WGS) entry which is preliminary data.</text>
</comment>
<dbReference type="SUPFAM" id="SSF52540">
    <property type="entry name" value="P-loop containing nucleoside triphosphate hydrolases"/>
    <property type="match status" value="1"/>
</dbReference>
<dbReference type="InterPro" id="IPR017871">
    <property type="entry name" value="ABC_transporter-like_CS"/>
</dbReference>
<dbReference type="Proteomes" id="UP000321363">
    <property type="component" value="Unassembled WGS sequence"/>
</dbReference>
<dbReference type="GO" id="GO:0140359">
    <property type="term" value="F:ABC-type transporter activity"/>
    <property type="evidence" value="ECO:0007669"/>
    <property type="project" value="InterPro"/>
</dbReference>
<dbReference type="InterPro" id="IPR027417">
    <property type="entry name" value="P-loop_NTPase"/>
</dbReference>
<feature type="domain" description="ABC transporter" evidence="7">
    <location>
        <begin position="4"/>
        <end position="235"/>
    </location>
</feature>
<dbReference type="PROSITE" id="PS00211">
    <property type="entry name" value="ABC_TRANSPORTER_1"/>
    <property type="match status" value="1"/>
</dbReference>
<proteinExistence type="predicted"/>
<dbReference type="PANTHER" id="PTHR43875:SF15">
    <property type="entry name" value="TREHALOSE IMPORT ATP-BINDING PROTEIN SUGC"/>
    <property type="match status" value="1"/>
</dbReference>
<evidence type="ECO:0000313" key="9">
    <source>
        <dbReference type="Proteomes" id="UP000321363"/>
    </source>
</evidence>